<protein>
    <submittedName>
        <fullName evidence="1">Uncharacterized protein</fullName>
    </submittedName>
</protein>
<dbReference type="Proteomes" id="UP000241587">
    <property type="component" value="Unassembled WGS sequence"/>
</dbReference>
<sequence>MANACAHQFRMIKSDNTLVQWICQHCRSGPHWMIWECTYCKLHLCRPCTQLNTNGKWMAAFFGLGAGANQLRSETDGLSGPLIALGVLRNGSPELALDARLLNRHTPLVCTHHPSSSPIIKLSRTKRHLELYSPA</sequence>
<dbReference type="Proteomes" id="UP000663297">
    <property type="component" value="Chromosome 2"/>
</dbReference>
<dbReference type="OrthoDB" id="5036969at2759"/>
<accession>A0A2T4GJC7</accession>
<name>A0A2T4GJC7_FUSCU</name>
<organism evidence="1 3">
    <name type="scientific">Fusarium culmorum</name>
    <dbReference type="NCBI Taxonomy" id="5516"/>
    <lineage>
        <taxon>Eukaryota</taxon>
        <taxon>Fungi</taxon>
        <taxon>Dikarya</taxon>
        <taxon>Ascomycota</taxon>
        <taxon>Pezizomycotina</taxon>
        <taxon>Sordariomycetes</taxon>
        <taxon>Hypocreomycetidae</taxon>
        <taxon>Hypocreales</taxon>
        <taxon>Nectriaceae</taxon>
        <taxon>Fusarium</taxon>
    </lineage>
</organism>
<gene>
    <name evidence="1" type="ORF">FCULG_00000415</name>
    <name evidence="2" type="ORF">HYE67_003284</name>
</gene>
<dbReference type="AlphaFoldDB" id="A0A2T4GJC7"/>
<evidence type="ECO:0000313" key="3">
    <source>
        <dbReference type="Proteomes" id="UP000241587"/>
    </source>
</evidence>
<reference evidence="1 3" key="1">
    <citation type="submission" date="2018-02" db="EMBL/GenBank/DDBJ databases">
        <title>Fusarium culmorum secondary metabolites in fungal-bacterial-plant interactions.</title>
        <authorList>
            <person name="Schmidt R."/>
        </authorList>
    </citation>
    <scope>NUCLEOTIDE SEQUENCE [LARGE SCALE GENOMIC DNA]</scope>
    <source>
        <strain evidence="1 3">PV</strain>
    </source>
</reference>
<evidence type="ECO:0000313" key="1">
    <source>
        <dbReference type="EMBL" id="PTD03663.1"/>
    </source>
</evidence>
<dbReference type="EMBL" id="PVEM01000012">
    <property type="protein sequence ID" value="PTD03663.1"/>
    <property type="molecule type" value="Genomic_DNA"/>
</dbReference>
<evidence type="ECO:0000313" key="2">
    <source>
        <dbReference type="EMBL" id="QPC61053.1"/>
    </source>
</evidence>
<proteinExistence type="predicted"/>
<keyword evidence="3" id="KW-1185">Reference proteome</keyword>
<reference evidence="2" key="2">
    <citation type="submission" date="2020-11" db="EMBL/GenBank/DDBJ databases">
        <title>The chromosome-scale genome resource for two endophytic Fusarium species: F. culmorum and F. pseudograminearum.</title>
        <authorList>
            <person name="Yuan Z."/>
        </authorList>
    </citation>
    <scope>NUCLEOTIDE SEQUENCE</scope>
    <source>
        <strain evidence="2">Class2-1B</strain>
    </source>
</reference>
<dbReference type="EMBL" id="CP064748">
    <property type="protein sequence ID" value="QPC61053.1"/>
    <property type="molecule type" value="Genomic_DNA"/>
</dbReference>